<dbReference type="AlphaFoldDB" id="A0A4Y2VRP9"/>
<reference evidence="1 2" key="1">
    <citation type="journal article" date="2019" name="Sci. Rep.">
        <title>Orb-weaving spider Araneus ventricosus genome elucidates the spidroin gene catalogue.</title>
        <authorList>
            <person name="Kono N."/>
            <person name="Nakamura H."/>
            <person name="Ohtoshi R."/>
            <person name="Moran D.A.P."/>
            <person name="Shinohara A."/>
            <person name="Yoshida Y."/>
            <person name="Fujiwara M."/>
            <person name="Mori M."/>
            <person name="Tomita M."/>
            <person name="Arakawa K."/>
        </authorList>
    </citation>
    <scope>NUCLEOTIDE SEQUENCE [LARGE SCALE GENOMIC DNA]</scope>
</reference>
<evidence type="ECO:0000313" key="2">
    <source>
        <dbReference type="Proteomes" id="UP000499080"/>
    </source>
</evidence>
<protein>
    <submittedName>
        <fullName evidence="1">Uncharacterized protein</fullName>
    </submittedName>
</protein>
<evidence type="ECO:0000313" key="1">
    <source>
        <dbReference type="EMBL" id="GBO26946.1"/>
    </source>
</evidence>
<keyword evidence="2" id="KW-1185">Reference proteome</keyword>
<organism evidence="1 2">
    <name type="scientific">Araneus ventricosus</name>
    <name type="common">Orbweaver spider</name>
    <name type="synonym">Epeira ventricosa</name>
    <dbReference type="NCBI Taxonomy" id="182803"/>
    <lineage>
        <taxon>Eukaryota</taxon>
        <taxon>Metazoa</taxon>
        <taxon>Ecdysozoa</taxon>
        <taxon>Arthropoda</taxon>
        <taxon>Chelicerata</taxon>
        <taxon>Arachnida</taxon>
        <taxon>Araneae</taxon>
        <taxon>Araneomorphae</taxon>
        <taxon>Entelegynae</taxon>
        <taxon>Araneoidea</taxon>
        <taxon>Araneidae</taxon>
        <taxon>Araneus</taxon>
    </lineage>
</organism>
<comment type="caution">
    <text evidence="1">The sequence shown here is derived from an EMBL/GenBank/DDBJ whole genome shotgun (WGS) entry which is preliminary data.</text>
</comment>
<dbReference type="EMBL" id="BGPR01049942">
    <property type="protein sequence ID" value="GBO26946.1"/>
    <property type="molecule type" value="Genomic_DNA"/>
</dbReference>
<name>A0A4Y2VRP9_ARAVE</name>
<sequence>MGGVDGFEASVNYIHPIQPSSKNLPNYSSSGTHHLSFPLITYIYAIPSNPQLTVRLRVIGGTWCRCRSDTGKVKGTVHGVEVLKQSQGREYCIVGLLSIFSQAGAVDPKARHGSQHHLGPSAIGFGVHWLGFGWGSIVWLQEGLERRRDGL</sequence>
<gene>
    <name evidence="1" type="ORF">AVEN_32503_1</name>
</gene>
<accession>A0A4Y2VRP9</accession>
<proteinExistence type="predicted"/>
<dbReference type="Proteomes" id="UP000499080">
    <property type="component" value="Unassembled WGS sequence"/>
</dbReference>